<keyword evidence="2" id="KW-0805">Transcription regulation</keyword>
<dbReference type="Pfam" id="PF00072">
    <property type="entry name" value="Response_reg"/>
    <property type="match status" value="1"/>
</dbReference>
<dbReference type="PANTHER" id="PTHR44688:SF16">
    <property type="entry name" value="DNA-BINDING TRANSCRIPTIONAL ACTIVATOR DEVR_DOSR"/>
    <property type="match status" value="1"/>
</dbReference>
<comment type="caution">
    <text evidence="8">The sequence shown here is derived from an EMBL/GenBank/DDBJ whole genome shotgun (WGS) entry which is preliminary data.</text>
</comment>
<keyword evidence="1 5" id="KW-0597">Phosphoprotein</keyword>
<accession>A0A2W2BDR0</accession>
<dbReference type="GO" id="GO:0000160">
    <property type="term" value="P:phosphorelay signal transduction system"/>
    <property type="evidence" value="ECO:0007669"/>
    <property type="project" value="InterPro"/>
</dbReference>
<dbReference type="OrthoDB" id="9797341at2"/>
<name>A0A2W2BDR0_9BACT</name>
<reference evidence="8 9" key="1">
    <citation type="submission" date="2018-06" db="EMBL/GenBank/DDBJ databases">
        <title>Mucibacter soli gen. nov., sp. nov., a new member of the family Chitinophagaceae producing mucin.</title>
        <authorList>
            <person name="Kim M.-K."/>
            <person name="Park S."/>
            <person name="Kim T.-S."/>
            <person name="Joung Y."/>
            <person name="Han J.-H."/>
            <person name="Kim S.B."/>
        </authorList>
    </citation>
    <scope>NUCLEOTIDE SEQUENCE [LARGE SCALE GENOMIC DNA]</scope>
    <source>
        <strain evidence="8 9">R1-15</strain>
    </source>
</reference>
<evidence type="ECO:0000256" key="2">
    <source>
        <dbReference type="ARBA" id="ARBA00023015"/>
    </source>
</evidence>
<evidence type="ECO:0000313" key="9">
    <source>
        <dbReference type="Proteomes" id="UP000248745"/>
    </source>
</evidence>
<dbReference type="InterPro" id="IPR058245">
    <property type="entry name" value="NreC/VraR/RcsB-like_REC"/>
</dbReference>
<dbReference type="RefSeq" id="WP_110997758.1">
    <property type="nucleotide sequence ID" value="NZ_QKTW01000007.1"/>
</dbReference>
<proteinExistence type="predicted"/>
<evidence type="ECO:0000256" key="1">
    <source>
        <dbReference type="ARBA" id="ARBA00022553"/>
    </source>
</evidence>
<dbReference type="InterPro" id="IPR011006">
    <property type="entry name" value="CheY-like_superfamily"/>
</dbReference>
<feature type="domain" description="Response regulatory" evidence="7">
    <location>
        <begin position="4"/>
        <end position="120"/>
    </location>
</feature>
<evidence type="ECO:0000256" key="4">
    <source>
        <dbReference type="ARBA" id="ARBA00023163"/>
    </source>
</evidence>
<sequence length="214" mass="23452">MPIKVAITDDHLIAINGIRTMLADFPEIEVTATYTTGAALLEGLQKEQPDVLLLDILLPDQSGHELAPIITRLYPDVRIVVITSLDAPAIVKSMLHYGCKGYLLKGADQATLFKAVEAAYNNEQFIEPSLKDMLLQNALGNQKRASSVPLELTRREKEVLQLIVAGDTTQEIADKLFISPRTAETHRLTLLKKLDVKNTAGLVRMAITLGLVDG</sequence>
<dbReference type="InterPro" id="IPR001789">
    <property type="entry name" value="Sig_transdc_resp-reg_receiver"/>
</dbReference>
<dbReference type="PROSITE" id="PS50110">
    <property type="entry name" value="RESPONSE_REGULATORY"/>
    <property type="match status" value="1"/>
</dbReference>
<dbReference type="CDD" id="cd17535">
    <property type="entry name" value="REC_NarL-like"/>
    <property type="match status" value="1"/>
</dbReference>
<dbReference type="GO" id="GO:0003677">
    <property type="term" value="F:DNA binding"/>
    <property type="evidence" value="ECO:0007669"/>
    <property type="project" value="UniProtKB-KW"/>
</dbReference>
<dbReference type="SUPFAM" id="SSF46894">
    <property type="entry name" value="C-terminal effector domain of the bipartite response regulators"/>
    <property type="match status" value="1"/>
</dbReference>
<evidence type="ECO:0000256" key="5">
    <source>
        <dbReference type="PROSITE-ProRule" id="PRU00169"/>
    </source>
</evidence>
<feature type="domain" description="HTH luxR-type" evidence="6">
    <location>
        <begin position="145"/>
        <end position="210"/>
    </location>
</feature>
<protein>
    <submittedName>
        <fullName evidence="8">DNA-binding response regulator</fullName>
    </submittedName>
</protein>
<keyword evidence="9" id="KW-1185">Reference proteome</keyword>
<dbReference type="InterPro" id="IPR016032">
    <property type="entry name" value="Sig_transdc_resp-reg_C-effctor"/>
</dbReference>
<evidence type="ECO:0000256" key="3">
    <source>
        <dbReference type="ARBA" id="ARBA00023125"/>
    </source>
</evidence>
<keyword evidence="4" id="KW-0804">Transcription</keyword>
<evidence type="ECO:0000259" key="6">
    <source>
        <dbReference type="PROSITE" id="PS50043"/>
    </source>
</evidence>
<dbReference type="GO" id="GO:0006355">
    <property type="term" value="P:regulation of DNA-templated transcription"/>
    <property type="evidence" value="ECO:0007669"/>
    <property type="project" value="InterPro"/>
</dbReference>
<dbReference type="EMBL" id="QKTW01000007">
    <property type="protein sequence ID" value="PZF74017.1"/>
    <property type="molecule type" value="Genomic_DNA"/>
</dbReference>
<dbReference type="SUPFAM" id="SSF52172">
    <property type="entry name" value="CheY-like"/>
    <property type="match status" value="1"/>
</dbReference>
<gene>
    <name evidence="8" type="ORF">DN068_04790</name>
</gene>
<dbReference type="Proteomes" id="UP000248745">
    <property type="component" value="Unassembled WGS sequence"/>
</dbReference>
<feature type="modified residue" description="4-aspartylphosphate" evidence="5">
    <location>
        <position position="55"/>
    </location>
</feature>
<dbReference type="InterPro" id="IPR000792">
    <property type="entry name" value="Tscrpt_reg_LuxR_C"/>
</dbReference>
<evidence type="ECO:0000259" key="7">
    <source>
        <dbReference type="PROSITE" id="PS50110"/>
    </source>
</evidence>
<dbReference type="AlphaFoldDB" id="A0A2W2BDR0"/>
<organism evidence="8 9">
    <name type="scientific">Taibaiella soli</name>
    <dbReference type="NCBI Taxonomy" id="1649169"/>
    <lineage>
        <taxon>Bacteria</taxon>
        <taxon>Pseudomonadati</taxon>
        <taxon>Bacteroidota</taxon>
        <taxon>Chitinophagia</taxon>
        <taxon>Chitinophagales</taxon>
        <taxon>Chitinophagaceae</taxon>
        <taxon>Taibaiella</taxon>
    </lineage>
</organism>
<dbReference type="Pfam" id="PF00196">
    <property type="entry name" value="GerE"/>
    <property type="match status" value="1"/>
</dbReference>
<dbReference type="PANTHER" id="PTHR44688">
    <property type="entry name" value="DNA-BINDING TRANSCRIPTIONAL ACTIVATOR DEVR_DOSR"/>
    <property type="match status" value="1"/>
</dbReference>
<dbReference type="Gene3D" id="3.40.50.2300">
    <property type="match status" value="1"/>
</dbReference>
<evidence type="ECO:0000313" key="8">
    <source>
        <dbReference type="EMBL" id="PZF74017.1"/>
    </source>
</evidence>
<dbReference type="PRINTS" id="PR00038">
    <property type="entry name" value="HTHLUXR"/>
</dbReference>
<dbReference type="PROSITE" id="PS50043">
    <property type="entry name" value="HTH_LUXR_2"/>
    <property type="match status" value="1"/>
</dbReference>
<dbReference type="SMART" id="SM00421">
    <property type="entry name" value="HTH_LUXR"/>
    <property type="match status" value="1"/>
</dbReference>
<keyword evidence="3 8" id="KW-0238">DNA-binding</keyword>
<dbReference type="SMART" id="SM00448">
    <property type="entry name" value="REC"/>
    <property type="match status" value="1"/>
</dbReference>
<dbReference type="CDD" id="cd06170">
    <property type="entry name" value="LuxR_C_like"/>
    <property type="match status" value="1"/>
</dbReference>